<dbReference type="EMBL" id="NRSZ01000708">
    <property type="protein sequence ID" value="PNY25574.1"/>
    <property type="molecule type" value="Genomic_DNA"/>
</dbReference>
<name>A0A2K3QDF2_9HYPO</name>
<dbReference type="InterPro" id="IPR043216">
    <property type="entry name" value="PAP-like"/>
</dbReference>
<dbReference type="GO" id="GO:0008195">
    <property type="term" value="F:phosphatidate phosphatase activity"/>
    <property type="evidence" value="ECO:0007669"/>
    <property type="project" value="TreeGrafter"/>
</dbReference>
<feature type="transmembrane region" description="Helical" evidence="6">
    <location>
        <begin position="234"/>
        <end position="252"/>
    </location>
</feature>
<comment type="similarity">
    <text evidence="2">Belongs to the PA-phosphatase related phosphoesterase family.</text>
</comment>
<evidence type="ECO:0000313" key="8">
    <source>
        <dbReference type="EMBL" id="PNY25574.1"/>
    </source>
</evidence>
<dbReference type="AlphaFoldDB" id="A0A2K3QDF2"/>
<feature type="transmembrane region" description="Helical" evidence="6">
    <location>
        <begin position="178"/>
        <end position="200"/>
    </location>
</feature>
<gene>
    <name evidence="8" type="ORF">TCAP_04482</name>
</gene>
<evidence type="ECO:0000259" key="7">
    <source>
        <dbReference type="SMART" id="SM00014"/>
    </source>
</evidence>
<reference evidence="8 9" key="1">
    <citation type="submission" date="2017-08" db="EMBL/GenBank/DDBJ databases">
        <title>Harnessing the power of phylogenomics to disentangle the directionality and signatures of interkingdom host jumping in the parasitic fungal genus Tolypocladium.</title>
        <authorList>
            <person name="Quandt C.A."/>
            <person name="Patterson W."/>
            <person name="Spatafora J.W."/>
        </authorList>
    </citation>
    <scope>NUCLEOTIDE SEQUENCE [LARGE SCALE GENOMIC DNA]</scope>
    <source>
        <strain evidence="8 9">CBS 113982</strain>
    </source>
</reference>
<dbReference type="STRING" id="45235.A0A2K3QDF2"/>
<dbReference type="GO" id="GO:0016020">
    <property type="term" value="C:membrane"/>
    <property type="evidence" value="ECO:0007669"/>
    <property type="project" value="UniProtKB-SubCell"/>
</dbReference>
<dbReference type="GO" id="GO:0006644">
    <property type="term" value="P:phospholipid metabolic process"/>
    <property type="evidence" value="ECO:0007669"/>
    <property type="project" value="InterPro"/>
</dbReference>
<proteinExistence type="inferred from homology"/>
<dbReference type="SUPFAM" id="SSF48317">
    <property type="entry name" value="Acid phosphatase/Vanadium-dependent haloperoxidase"/>
    <property type="match status" value="1"/>
</dbReference>
<keyword evidence="3 6" id="KW-0812">Transmembrane</keyword>
<evidence type="ECO:0000256" key="4">
    <source>
        <dbReference type="ARBA" id="ARBA00022989"/>
    </source>
</evidence>
<dbReference type="PANTHER" id="PTHR10165">
    <property type="entry name" value="LIPID PHOSPHATE PHOSPHATASE"/>
    <property type="match status" value="1"/>
</dbReference>
<evidence type="ECO:0000313" key="9">
    <source>
        <dbReference type="Proteomes" id="UP000236621"/>
    </source>
</evidence>
<dbReference type="SMART" id="SM00014">
    <property type="entry name" value="acidPPc"/>
    <property type="match status" value="1"/>
</dbReference>
<feature type="transmembrane region" description="Helical" evidence="6">
    <location>
        <begin position="206"/>
        <end position="227"/>
    </location>
</feature>
<feature type="domain" description="Phosphatidic acid phosphatase type 2/haloperoxidase" evidence="7">
    <location>
        <begin position="107"/>
        <end position="252"/>
    </location>
</feature>
<accession>A0A2K3QDF2</accession>
<dbReference type="InterPro" id="IPR036938">
    <property type="entry name" value="PAP2/HPO_sf"/>
</dbReference>
<comment type="subcellular location">
    <subcellularLocation>
        <location evidence="1">Membrane</location>
        <topology evidence="1">Multi-pass membrane protein</topology>
    </subcellularLocation>
</comment>
<dbReference type="CDD" id="cd03390">
    <property type="entry name" value="PAP2_containing_1_like"/>
    <property type="match status" value="1"/>
</dbReference>
<dbReference type="Pfam" id="PF01569">
    <property type="entry name" value="PAP2"/>
    <property type="match status" value="1"/>
</dbReference>
<dbReference type="FunFam" id="1.20.144.10:FF:000017">
    <property type="entry name" value="Diacylglycerol pyrophosphate phosphatase 1"/>
    <property type="match status" value="1"/>
</dbReference>
<sequence>MAPGVRSSASSMTTPRSSLGRLWKTTHAPDYVGFIALLTGWILLVKLVTPFHRMFFINDLNISYPHASHERVSVPMNFVYALYIPLGILIAYNLASRSSVAKHEATYLSFAIAVCLSSVLTDIVKNAVGRPRPDLLERCRPAPDTKPNVLVTLDVCTATDDGTLQDGWRSFPSGHSSFSFAGLGFLSLFLAGQLHVFRYAVGGRDLGRALLCLLPLVGAALIAISRCEDYRHDVYDVCVGSALGMIVAYWSYRRHWPRLSSPKCDEPHPPPGAEAQAHGWYRLRDEEEASDIVGSDFELEGARATPD</sequence>
<dbReference type="InterPro" id="IPR000326">
    <property type="entry name" value="PAP2/HPO"/>
</dbReference>
<evidence type="ECO:0000256" key="6">
    <source>
        <dbReference type="SAM" id="Phobius"/>
    </source>
</evidence>
<evidence type="ECO:0000256" key="2">
    <source>
        <dbReference type="ARBA" id="ARBA00008816"/>
    </source>
</evidence>
<dbReference type="OrthoDB" id="10030083at2759"/>
<keyword evidence="4 6" id="KW-1133">Transmembrane helix</keyword>
<feature type="transmembrane region" description="Helical" evidence="6">
    <location>
        <begin position="31"/>
        <end position="51"/>
    </location>
</feature>
<evidence type="ECO:0000256" key="1">
    <source>
        <dbReference type="ARBA" id="ARBA00004141"/>
    </source>
</evidence>
<keyword evidence="9" id="KW-1185">Reference proteome</keyword>
<feature type="transmembrane region" description="Helical" evidence="6">
    <location>
        <begin position="72"/>
        <end position="95"/>
    </location>
</feature>
<protein>
    <submittedName>
        <fullName evidence="8">Diacylglycerol pyrophosphate phosphatase 1</fullName>
    </submittedName>
</protein>
<dbReference type="GO" id="GO:0046839">
    <property type="term" value="P:phospholipid dephosphorylation"/>
    <property type="evidence" value="ECO:0007669"/>
    <property type="project" value="TreeGrafter"/>
</dbReference>
<comment type="caution">
    <text evidence="8">The sequence shown here is derived from an EMBL/GenBank/DDBJ whole genome shotgun (WGS) entry which is preliminary data.</text>
</comment>
<keyword evidence="5 6" id="KW-0472">Membrane</keyword>
<dbReference type="Gene3D" id="1.20.144.10">
    <property type="entry name" value="Phosphatidic acid phosphatase type 2/haloperoxidase"/>
    <property type="match status" value="1"/>
</dbReference>
<evidence type="ECO:0000256" key="3">
    <source>
        <dbReference type="ARBA" id="ARBA00022692"/>
    </source>
</evidence>
<feature type="transmembrane region" description="Helical" evidence="6">
    <location>
        <begin position="107"/>
        <end position="128"/>
    </location>
</feature>
<dbReference type="Proteomes" id="UP000236621">
    <property type="component" value="Unassembled WGS sequence"/>
</dbReference>
<organism evidence="8 9">
    <name type="scientific">Tolypocladium capitatum</name>
    <dbReference type="NCBI Taxonomy" id="45235"/>
    <lineage>
        <taxon>Eukaryota</taxon>
        <taxon>Fungi</taxon>
        <taxon>Dikarya</taxon>
        <taxon>Ascomycota</taxon>
        <taxon>Pezizomycotina</taxon>
        <taxon>Sordariomycetes</taxon>
        <taxon>Hypocreomycetidae</taxon>
        <taxon>Hypocreales</taxon>
        <taxon>Ophiocordycipitaceae</taxon>
        <taxon>Tolypocladium</taxon>
    </lineage>
</organism>
<evidence type="ECO:0000256" key="5">
    <source>
        <dbReference type="ARBA" id="ARBA00023136"/>
    </source>
</evidence>
<dbReference type="PANTHER" id="PTHR10165:SF35">
    <property type="entry name" value="RE23632P"/>
    <property type="match status" value="1"/>
</dbReference>